<dbReference type="SUPFAM" id="SSF46785">
    <property type="entry name" value="Winged helix' DNA-binding domain"/>
    <property type="match status" value="1"/>
</dbReference>
<dbReference type="InterPro" id="IPR011008">
    <property type="entry name" value="Dimeric_a/b-barrel"/>
</dbReference>
<dbReference type="InterPro" id="IPR036388">
    <property type="entry name" value="WH-like_DNA-bd_sf"/>
</dbReference>
<dbReference type="InterPro" id="IPR011991">
    <property type="entry name" value="ArsR-like_HTH"/>
</dbReference>
<dbReference type="SMART" id="SM00344">
    <property type="entry name" value="HTH_ASNC"/>
    <property type="match status" value="1"/>
</dbReference>
<dbReference type="Proteomes" id="UP000218824">
    <property type="component" value="Chromosome"/>
</dbReference>
<dbReference type="InterPro" id="IPR036390">
    <property type="entry name" value="WH_DNA-bd_sf"/>
</dbReference>
<evidence type="ECO:0000256" key="1">
    <source>
        <dbReference type="ARBA" id="ARBA00023015"/>
    </source>
</evidence>
<protein>
    <submittedName>
        <fullName evidence="5">AsnC family transcriptional regulator</fullName>
    </submittedName>
</protein>
<dbReference type="AlphaFoldDB" id="A0AAU9AMA0"/>
<gene>
    <name evidence="5" type="ORF">LEN_0829</name>
</gene>
<dbReference type="PANTHER" id="PTHR30154">
    <property type="entry name" value="LEUCINE-RESPONSIVE REGULATORY PROTEIN"/>
    <property type="match status" value="1"/>
</dbReference>
<organism evidence="5 6">
    <name type="scientific">Lysobacter enzymogenes</name>
    <dbReference type="NCBI Taxonomy" id="69"/>
    <lineage>
        <taxon>Bacteria</taxon>
        <taxon>Pseudomonadati</taxon>
        <taxon>Pseudomonadota</taxon>
        <taxon>Gammaproteobacteria</taxon>
        <taxon>Lysobacterales</taxon>
        <taxon>Lysobacteraceae</taxon>
        <taxon>Lysobacter</taxon>
    </lineage>
</organism>
<dbReference type="GO" id="GO:0006355">
    <property type="term" value="P:regulation of DNA-templated transcription"/>
    <property type="evidence" value="ECO:0007669"/>
    <property type="project" value="UniProtKB-ARBA"/>
</dbReference>
<name>A0AAU9AMA0_LYSEN</name>
<feature type="domain" description="HTH asnC-type" evidence="4">
    <location>
        <begin position="15"/>
        <end position="76"/>
    </location>
</feature>
<evidence type="ECO:0000256" key="2">
    <source>
        <dbReference type="ARBA" id="ARBA00023125"/>
    </source>
</evidence>
<dbReference type="Gene3D" id="1.10.10.10">
    <property type="entry name" value="Winged helix-like DNA-binding domain superfamily/Winged helix DNA-binding domain"/>
    <property type="match status" value="1"/>
</dbReference>
<proteinExistence type="predicted"/>
<dbReference type="Gene3D" id="3.30.70.920">
    <property type="match status" value="1"/>
</dbReference>
<accession>A0AAU9AMA0</accession>
<dbReference type="CDD" id="cd00090">
    <property type="entry name" value="HTH_ARSR"/>
    <property type="match status" value="1"/>
</dbReference>
<dbReference type="RefSeq" id="WP_232518407.1">
    <property type="nucleotide sequence ID" value="NZ_AP014940.1"/>
</dbReference>
<keyword evidence="1" id="KW-0805">Transcription regulation</keyword>
<dbReference type="GO" id="GO:0043565">
    <property type="term" value="F:sequence-specific DNA binding"/>
    <property type="evidence" value="ECO:0007669"/>
    <property type="project" value="InterPro"/>
</dbReference>
<dbReference type="PANTHER" id="PTHR30154:SF34">
    <property type="entry name" value="TRANSCRIPTIONAL REGULATOR AZLB"/>
    <property type="match status" value="1"/>
</dbReference>
<evidence type="ECO:0000313" key="6">
    <source>
        <dbReference type="Proteomes" id="UP000218824"/>
    </source>
</evidence>
<dbReference type="EMBL" id="AP014940">
    <property type="protein sequence ID" value="BAV96316.1"/>
    <property type="molecule type" value="Genomic_DNA"/>
</dbReference>
<evidence type="ECO:0000256" key="3">
    <source>
        <dbReference type="ARBA" id="ARBA00023163"/>
    </source>
</evidence>
<reference evidence="5 6" key="1">
    <citation type="journal article" date="2017" name="DNA Res.">
        <title>Complete genome sequence and expression profile of the commercial lytic enzyme producer Lysobacter enzymogenes M497-1.</title>
        <authorList>
            <person name="Takami H."/>
            <person name="Toyoda A."/>
            <person name="Uchiyama I."/>
            <person name="Itoh T."/>
            <person name="Takaki Y."/>
            <person name="Arai W."/>
            <person name="Nishi S."/>
            <person name="Kawai M."/>
            <person name="Shinya K."/>
            <person name="Ikeda H."/>
        </authorList>
    </citation>
    <scope>NUCLEOTIDE SEQUENCE [LARGE SCALE GENOMIC DNA]</scope>
    <source>
        <strain evidence="5 6">M497-1</strain>
    </source>
</reference>
<evidence type="ECO:0000313" key="5">
    <source>
        <dbReference type="EMBL" id="BAV96316.1"/>
    </source>
</evidence>
<sequence length="170" mass="19144">MSPTRAAHYHGGMELDRFDRQLLNLVQEDAGQTAERLAEQVALSPSAIQRRLRRLREAGVIQRQAAVLDPRQVGRPTFFVVSLQVERERPELLAQLRRWLGAQAQIQQAFYVTGEADFVLVVTAPDTESFDALMLKLVEDNPNVRRFTTNVALSLVKRGLTIPVPLDEAD</sequence>
<dbReference type="InterPro" id="IPR019887">
    <property type="entry name" value="Tscrpt_reg_AsnC/Lrp_C"/>
</dbReference>
<dbReference type="Pfam" id="PF01037">
    <property type="entry name" value="AsnC_trans_reg"/>
    <property type="match status" value="1"/>
</dbReference>
<dbReference type="InterPro" id="IPR000485">
    <property type="entry name" value="AsnC-type_HTH_dom"/>
</dbReference>
<dbReference type="KEGG" id="lem:LEN_0829"/>
<dbReference type="PRINTS" id="PR00033">
    <property type="entry name" value="HTHASNC"/>
</dbReference>
<dbReference type="SUPFAM" id="SSF54909">
    <property type="entry name" value="Dimeric alpha+beta barrel"/>
    <property type="match status" value="1"/>
</dbReference>
<dbReference type="PROSITE" id="PS50956">
    <property type="entry name" value="HTH_ASNC_2"/>
    <property type="match status" value="1"/>
</dbReference>
<dbReference type="GO" id="GO:0005829">
    <property type="term" value="C:cytosol"/>
    <property type="evidence" value="ECO:0007669"/>
    <property type="project" value="TreeGrafter"/>
</dbReference>
<dbReference type="InterPro" id="IPR019888">
    <property type="entry name" value="Tscrpt_reg_AsnC-like"/>
</dbReference>
<evidence type="ECO:0000259" key="4">
    <source>
        <dbReference type="PROSITE" id="PS50956"/>
    </source>
</evidence>
<keyword evidence="2" id="KW-0238">DNA-binding</keyword>
<dbReference type="GeneID" id="83062722"/>
<dbReference type="Pfam" id="PF13412">
    <property type="entry name" value="HTH_24"/>
    <property type="match status" value="1"/>
</dbReference>
<keyword evidence="3" id="KW-0804">Transcription</keyword>
<dbReference type="GO" id="GO:0043200">
    <property type="term" value="P:response to amino acid"/>
    <property type="evidence" value="ECO:0007669"/>
    <property type="project" value="TreeGrafter"/>
</dbReference>